<reference evidence="1" key="1">
    <citation type="submission" date="2018-05" db="EMBL/GenBank/DDBJ databases">
        <authorList>
            <person name="Lanie J.A."/>
            <person name="Ng W.-L."/>
            <person name="Kazmierczak K.M."/>
            <person name="Andrzejewski T.M."/>
            <person name="Davidsen T.M."/>
            <person name="Wayne K.J."/>
            <person name="Tettelin H."/>
            <person name="Glass J.I."/>
            <person name="Rusch D."/>
            <person name="Podicherti R."/>
            <person name="Tsui H.-C.T."/>
            <person name="Winkler M.E."/>
        </authorList>
    </citation>
    <scope>NUCLEOTIDE SEQUENCE</scope>
</reference>
<accession>A0A383BWY1</accession>
<protein>
    <submittedName>
        <fullName evidence="1">Uncharacterized protein</fullName>
    </submittedName>
</protein>
<name>A0A383BWY1_9ZZZZ</name>
<dbReference type="EMBL" id="UINC01203498">
    <property type="protein sequence ID" value="SVE23785.1"/>
    <property type="molecule type" value="Genomic_DNA"/>
</dbReference>
<proteinExistence type="predicted"/>
<evidence type="ECO:0000313" key="1">
    <source>
        <dbReference type="EMBL" id="SVE23785.1"/>
    </source>
</evidence>
<sequence>MHLFVFIKDNSAVGEARTFRGSIMVWSRGG</sequence>
<organism evidence="1">
    <name type="scientific">marine metagenome</name>
    <dbReference type="NCBI Taxonomy" id="408172"/>
    <lineage>
        <taxon>unclassified sequences</taxon>
        <taxon>metagenomes</taxon>
        <taxon>ecological metagenomes</taxon>
    </lineage>
</organism>
<dbReference type="AlphaFoldDB" id="A0A383BWY1"/>
<gene>
    <name evidence="1" type="ORF">METZ01_LOCUS476639</name>
</gene>